<dbReference type="SUPFAM" id="SSF103473">
    <property type="entry name" value="MFS general substrate transporter"/>
    <property type="match status" value="1"/>
</dbReference>
<keyword evidence="3 6" id="KW-0812">Transmembrane</keyword>
<dbReference type="PANTHER" id="PTHR11360">
    <property type="entry name" value="MONOCARBOXYLATE TRANSPORTER"/>
    <property type="match status" value="1"/>
</dbReference>
<organism evidence="8 9">
    <name type="scientific">Streptococcus henryi</name>
    <dbReference type="NCBI Taxonomy" id="439219"/>
    <lineage>
        <taxon>Bacteria</taxon>
        <taxon>Bacillati</taxon>
        <taxon>Bacillota</taxon>
        <taxon>Bacilli</taxon>
        <taxon>Lactobacillales</taxon>
        <taxon>Streptococcaceae</taxon>
        <taxon>Streptococcus</taxon>
    </lineage>
</organism>
<dbReference type="eggNOG" id="COG2223">
    <property type="taxonomic scope" value="Bacteria"/>
</dbReference>
<feature type="domain" description="Major facilitator superfamily (MFS) profile" evidence="7">
    <location>
        <begin position="9"/>
        <end position="399"/>
    </location>
</feature>
<evidence type="ECO:0000259" key="7">
    <source>
        <dbReference type="PROSITE" id="PS50850"/>
    </source>
</evidence>
<dbReference type="Pfam" id="PF07690">
    <property type="entry name" value="MFS_1"/>
    <property type="match status" value="1"/>
</dbReference>
<dbReference type="RefSeq" id="WP_074485540.1">
    <property type="nucleotide sequence ID" value="NZ_FMXP01000007.1"/>
</dbReference>
<evidence type="ECO:0000256" key="5">
    <source>
        <dbReference type="ARBA" id="ARBA00023136"/>
    </source>
</evidence>
<feature type="transmembrane region" description="Helical" evidence="6">
    <location>
        <begin position="131"/>
        <end position="151"/>
    </location>
</feature>
<keyword evidence="4 6" id="KW-1133">Transmembrane helix</keyword>
<feature type="transmembrane region" description="Helical" evidence="6">
    <location>
        <begin position="163"/>
        <end position="183"/>
    </location>
</feature>
<dbReference type="GO" id="GO:0005886">
    <property type="term" value="C:plasma membrane"/>
    <property type="evidence" value="ECO:0007669"/>
    <property type="project" value="UniProtKB-SubCell"/>
</dbReference>
<protein>
    <submittedName>
        <fullName evidence="8">MFS transporter, OFA family, oxalate/formate antiporter</fullName>
    </submittedName>
</protein>
<reference evidence="8 9" key="1">
    <citation type="submission" date="2016-10" db="EMBL/GenBank/DDBJ databases">
        <authorList>
            <person name="de Groot N.N."/>
        </authorList>
    </citation>
    <scope>NUCLEOTIDE SEQUENCE [LARGE SCALE GENOMIC DNA]</scope>
    <source>
        <strain evidence="8 9">A-4</strain>
    </source>
</reference>
<name>A0A1G6AY99_9STRE</name>
<evidence type="ECO:0000313" key="9">
    <source>
        <dbReference type="Proteomes" id="UP000182508"/>
    </source>
</evidence>
<comment type="subcellular location">
    <subcellularLocation>
        <location evidence="1">Cell membrane</location>
        <topology evidence="1">Multi-pass membrane protein</topology>
    </subcellularLocation>
</comment>
<sequence>METKLNRWLVIAASTAILLCTGAVYAFSVFAAPLSAQTGWTMPQIMMAFTINSAIGPIPMILGGYLVDKGYVKWTIAIGAFLFALGFFLTGFVTSPAMLYITYGLLAGLGQGFAYSGALSNTLRLFPDKRGLASGILTGGMGFAAVIASPIASSLIQSHDAKYAFKMIGLVYLVVVILASFFIKPAPAGYKPEGWNPPAQSGAGKVNKTWTDMLKTPVFYVVISMFFLGAFSGLMIASQASPIGQTMFGLSAGTAALYVSLYSIANSSGRLIWGSVSDKIGRSKTLLIIYSVVAAALFVLTVIPGQIGFTIGIIGLGICFGGVMGVFPSIVMENYGPANQGVNYGIVFTGYSLAAFFAPRVAVQMAGANNGNYSQAFYVAIVLALVGLALNILYMKISAKKNA</sequence>
<dbReference type="InterPro" id="IPR011701">
    <property type="entry name" value="MFS"/>
</dbReference>
<feature type="transmembrane region" description="Helical" evidence="6">
    <location>
        <begin position="285"/>
        <end position="303"/>
    </location>
</feature>
<dbReference type="PANTHER" id="PTHR11360:SF317">
    <property type="entry name" value="MAJOR FACILITATOR SUPERFAMILY (MFS) PROFILE DOMAIN-CONTAINING PROTEIN-RELATED"/>
    <property type="match status" value="1"/>
</dbReference>
<keyword evidence="5 6" id="KW-0472">Membrane</keyword>
<dbReference type="AlphaFoldDB" id="A0A1G6AY99"/>
<dbReference type="InterPro" id="IPR020846">
    <property type="entry name" value="MFS_dom"/>
</dbReference>
<dbReference type="STRING" id="439219.SAMN02910293_00693"/>
<feature type="transmembrane region" description="Helical" evidence="6">
    <location>
        <begin position="74"/>
        <end position="94"/>
    </location>
</feature>
<feature type="transmembrane region" description="Helical" evidence="6">
    <location>
        <begin position="218"/>
        <end position="237"/>
    </location>
</feature>
<gene>
    <name evidence="8" type="ORF">SAMN02910293_00693</name>
</gene>
<accession>A0A1G6AY99</accession>
<dbReference type="PROSITE" id="PS50850">
    <property type="entry name" value="MFS"/>
    <property type="match status" value="1"/>
</dbReference>
<dbReference type="InterPro" id="IPR050327">
    <property type="entry name" value="Proton-linked_MCT"/>
</dbReference>
<evidence type="ECO:0000256" key="6">
    <source>
        <dbReference type="SAM" id="Phobius"/>
    </source>
</evidence>
<dbReference type="GO" id="GO:0022857">
    <property type="term" value="F:transmembrane transporter activity"/>
    <property type="evidence" value="ECO:0007669"/>
    <property type="project" value="InterPro"/>
</dbReference>
<evidence type="ECO:0000256" key="4">
    <source>
        <dbReference type="ARBA" id="ARBA00022989"/>
    </source>
</evidence>
<dbReference type="CDD" id="cd17353">
    <property type="entry name" value="MFS_OFA_like"/>
    <property type="match status" value="1"/>
</dbReference>
<feature type="transmembrane region" description="Helical" evidence="6">
    <location>
        <begin position="243"/>
        <end position="264"/>
    </location>
</feature>
<keyword evidence="9" id="KW-1185">Reference proteome</keyword>
<feature type="transmembrane region" description="Helical" evidence="6">
    <location>
        <begin position="47"/>
        <end position="67"/>
    </location>
</feature>
<dbReference type="Gene3D" id="1.20.1250.20">
    <property type="entry name" value="MFS general substrate transporter like domains"/>
    <property type="match status" value="2"/>
</dbReference>
<evidence type="ECO:0000313" key="8">
    <source>
        <dbReference type="EMBL" id="SDB13396.1"/>
    </source>
</evidence>
<dbReference type="Proteomes" id="UP000182508">
    <property type="component" value="Unassembled WGS sequence"/>
</dbReference>
<feature type="transmembrane region" description="Helical" evidence="6">
    <location>
        <begin position="309"/>
        <end position="330"/>
    </location>
</feature>
<dbReference type="EMBL" id="FMXP01000007">
    <property type="protein sequence ID" value="SDB13396.1"/>
    <property type="molecule type" value="Genomic_DNA"/>
</dbReference>
<dbReference type="InterPro" id="IPR036259">
    <property type="entry name" value="MFS_trans_sf"/>
</dbReference>
<evidence type="ECO:0000256" key="2">
    <source>
        <dbReference type="ARBA" id="ARBA00022448"/>
    </source>
</evidence>
<evidence type="ECO:0000256" key="3">
    <source>
        <dbReference type="ARBA" id="ARBA00022692"/>
    </source>
</evidence>
<feature type="transmembrane region" description="Helical" evidence="6">
    <location>
        <begin position="342"/>
        <end position="363"/>
    </location>
</feature>
<evidence type="ECO:0000256" key="1">
    <source>
        <dbReference type="ARBA" id="ARBA00004651"/>
    </source>
</evidence>
<feature type="transmembrane region" description="Helical" evidence="6">
    <location>
        <begin position="375"/>
        <end position="394"/>
    </location>
</feature>
<keyword evidence="2" id="KW-0813">Transport</keyword>
<proteinExistence type="predicted"/>
<feature type="transmembrane region" description="Helical" evidence="6">
    <location>
        <begin position="100"/>
        <end position="119"/>
    </location>
</feature>